<feature type="region of interest" description="Disordered" evidence="1">
    <location>
        <begin position="1"/>
        <end position="23"/>
    </location>
</feature>
<organism evidence="2 3">
    <name type="scientific">Hibiscus syriacus</name>
    <name type="common">Rose of Sharon</name>
    <dbReference type="NCBI Taxonomy" id="106335"/>
    <lineage>
        <taxon>Eukaryota</taxon>
        <taxon>Viridiplantae</taxon>
        <taxon>Streptophyta</taxon>
        <taxon>Embryophyta</taxon>
        <taxon>Tracheophyta</taxon>
        <taxon>Spermatophyta</taxon>
        <taxon>Magnoliopsida</taxon>
        <taxon>eudicotyledons</taxon>
        <taxon>Gunneridae</taxon>
        <taxon>Pentapetalae</taxon>
        <taxon>rosids</taxon>
        <taxon>malvids</taxon>
        <taxon>Malvales</taxon>
        <taxon>Malvaceae</taxon>
        <taxon>Malvoideae</taxon>
        <taxon>Hibiscus</taxon>
    </lineage>
</organism>
<reference evidence="2" key="1">
    <citation type="submission" date="2019-09" db="EMBL/GenBank/DDBJ databases">
        <title>Draft genome information of white flower Hibiscus syriacus.</title>
        <authorList>
            <person name="Kim Y.-M."/>
        </authorList>
    </citation>
    <scope>NUCLEOTIDE SEQUENCE [LARGE SCALE GENOMIC DNA]</scope>
    <source>
        <strain evidence="2">YM2019G1</strain>
    </source>
</reference>
<name>A0A6A3B7P9_HIBSY</name>
<accession>A0A6A3B7P9</accession>
<dbReference type="AlphaFoldDB" id="A0A6A3B7P9"/>
<evidence type="ECO:0000313" key="2">
    <source>
        <dbReference type="EMBL" id="KAE8711302.1"/>
    </source>
</evidence>
<keyword evidence="3" id="KW-1185">Reference proteome</keyword>
<proteinExistence type="predicted"/>
<comment type="caution">
    <text evidence="2">The sequence shown here is derived from an EMBL/GenBank/DDBJ whole genome shotgun (WGS) entry which is preliminary data.</text>
</comment>
<gene>
    <name evidence="2" type="ORF">F3Y22_tig00110299pilonHSYRG00228</name>
</gene>
<protein>
    <submittedName>
        <fullName evidence="2">Uncharacterized protein</fullName>
    </submittedName>
</protein>
<dbReference type="Proteomes" id="UP000436088">
    <property type="component" value="Unassembled WGS sequence"/>
</dbReference>
<evidence type="ECO:0000256" key="1">
    <source>
        <dbReference type="SAM" id="MobiDB-lite"/>
    </source>
</evidence>
<evidence type="ECO:0000313" key="3">
    <source>
        <dbReference type="Proteomes" id="UP000436088"/>
    </source>
</evidence>
<sequence length="200" mass="21091">MGSGDSEGCLGRRETKGRSTRRTMYGSLITMGCQGQGLCSFRGGGFFGSEDGGDSMSFSAVRSSSISAARSSSVNGGLCVDPERKSGFDSDRRDSTFVESDVVAADIKAMRKPGGGVLDLDAAGFRDIDTAAFGSVGSAVDVGSNSIQNGLVGDNGVFCGGGSCRVTVNERGIKRSRKSFKGWRWIFRNNQEEKWGAYGR</sequence>
<dbReference type="EMBL" id="VEPZ02000917">
    <property type="protein sequence ID" value="KAE8711302.1"/>
    <property type="molecule type" value="Genomic_DNA"/>
</dbReference>